<dbReference type="GO" id="GO:0000105">
    <property type="term" value="P:L-histidine biosynthetic process"/>
    <property type="evidence" value="ECO:0007669"/>
    <property type="project" value="UniProtKB-UniRule"/>
</dbReference>
<accession>A0A2M8L496</accession>
<dbReference type="InterPro" id="IPR001348">
    <property type="entry name" value="ATP_PRibTrfase_HisG"/>
</dbReference>
<dbReference type="Proteomes" id="UP000231474">
    <property type="component" value="Unassembled WGS sequence"/>
</dbReference>
<name>A0A2M8L496_9BACT</name>
<dbReference type="NCBIfam" id="TIGR00070">
    <property type="entry name" value="hisG"/>
    <property type="match status" value="1"/>
</dbReference>
<keyword evidence="5 11" id="KW-0328">Glycosyltransferase</keyword>
<evidence type="ECO:0000259" key="10">
    <source>
        <dbReference type="Pfam" id="PF01634"/>
    </source>
</evidence>
<gene>
    <name evidence="11" type="primary">hisG</name>
    <name evidence="11" type="ORF">COU95_01000</name>
</gene>
<keyword evidence="6 11" id="KW-0808">Transferase</keyword>
<evidence type="ECO:0000256" key="4">
    <source>
        <dbReference type="ARBA" id="ARBA00022605"/>
    </source>
</evidence>
<dbReference type="PANTHER" id="PTHR21403:SF8">
    <property type="entry name" value="ATP PHOSPHORIBOSYLTRANSFERASE"/>
    <property type="match status" value="1"/>
</dbReference>
<evidence type="ECO:0000256" key="3">
    <source>
        <dbReference type="ARBA" id="ARBA00011946"/>
    </source>
</evidence>
<organism evidence="11 12">
    <name type="scientific">Candidatus Shapirobacteria bacterium CG10_big_fil_rev_8_21_14_0_10_40_9</name>
    <dbReference type="NCBI Taxonomy" id="1974888"/>
    <lineage>
        <taxon>Bacteria</taxon>
        <taxon>Candidatus Shapironibacteriota</taxon>
    </lineage>
</organism>
<dbReference type="Pfam" id="PF01634">
    <property type="entry name" value="HisG"/>
    <property type="match status" value="1"/>
</dbReference>
<proteinExistence type="predicted"/>
<dbReference type="AlphaFoldDB" id="A0A2M8L496"/>
<evidence type="ECO:0000256" key="5">
    <source>
        <dbReference type="ARBA" id="ARBA00022676"/>
    </source>
</evidence>
<comment type="function">
    <text evidence="8">Catalyzes the condensation of ATP and 5-phosphoribose 1-diphosphate to form N'-(5'-phosphoribosyl)-ATP (PR-ATP). Has a crucial role in the pathway because the rate of histidine biosynthesis seems to be controlled primarily by regulation of HisG enzymatic activity.</text>
</comment>
<feature type="domain" description="ATP phosphoribosyltransferase catalytic" evidence="10">
    <location>
        <begin position="84"/>
        <end position="241"/>
    </location>
</feature>
<evidence type="ECO:0000256" key="2">
    <source>
        <dbReference type="ARBA" id="ARBA00004667"/>
    </source>
</evidence>
<evidence type="ECO:0000256" key="7">
    <source>
        <dbReference type="ARBA" id="ARBA00023102"/>
    </source>
</evidence>
<dbReference type="InterPro" id="IPR013820">
    <property type="entry name" value="ATP_PRibTrfase_cat"/>
</dbReference>
<evidence type="ECO:0000256" key="8">
    <source>
        <dbReference type="ARBA" id="ARBA00024861"/>
    </source>
</evidence>
<dbReference type="PANTHER" id="PTHR21403">
    <property type="entry name" value="ATP PHOSPHORIBOSYLTRANSFERASE ATP-PRTASE"/>
    <property type="match status" value="1"/>
</dbReference>
<dbReference type="Gene3D" id="3.40.190.10">
    <property type="entry name" value="Periplasmic binding protein-like II"/>
    <property type="match status" value="2"/>
</dbReference>
<comment type="pathway">
    <text evidence="2">Amino-acid biosynthesis; L-histidine biosynthesis; L-histidine from 5-phospho-alpha-D-ribose 1-diphosphate: step 1/9.</text>
</comment>
<reference evidence="12" key="1">
    <citation type="submission" date="2017-09" db="EMBL/GenBank/DDBJ databases">
        <title>Depth-based differentiation of microbial function through sediment-hosted aquifers and enrichment of novel symbionts in the deep terrestrial subsurface.</title>
        <authorList>
            <person name="Probst A.J."/>
            <person name="Ladd B."/>
            <person name="Jarett J.K."/>
            <person name="Geller-Mcgrath D.E."/>
            <person name="Sieber C.M.K."/>
            <person name="Emerson J.B."/>
            <person name="Anantharaman K."/>
            <person name="Thomas B.C."/>
            <person name="Malmstrom R."/>
            <person name="Stieglmeier M."/>
            <person name="Klingl A."/>
            <person name="Woyke T."/>
            <person name="Ryan C.M."/>
            <person name="Banfield J.F."/>
        </authorList>
    </citation>
    <scope>NUCLEOTIDE SEQUENCE [LARGE SCALE GENOMIC DNA]</scope>
</reference>
<dbReference type="EMBL" id="PFEK01000019">
    <property type="protein sequence ID" value="PJE67687.1"/>
    <property type="molecule type" value="Genomic_DNA"/>
</dbReference>
<protein>
    <recommendedName>
        <fullName evidence="3 9">ATP phosphoribosyltransferase</fullName>
        <ecNumber evidence="3 9">2.4.2.17</ecNumber>
    </recommendedName>
</protein>
<comment type="catalytic activity">
    <reaction evidence="1">
        <text>1-(5-phospho-beta-D-ribosyl)-ATP + diphosphate = 5-phospho-alpha-D-ribose 1-diphosphate + ATP</text>
        <dbReference type="Rhea" id="RHEA:18473"/>
        <dbReference type="ChEBI" id="CHEBI:30616"/>
        <dbReference type="ChEBI" id="CHEBI:33019"/>
        <dbReference type="ChEBI" id="CHEBI:58017"/>
        <dbReference type="ChEBI" id="CHEBI:73183"/>
        <dbReference type="EC" id="2.4.2.17"/>
    </reaction>
</comment>
<dbReference type="EC" id="2.4.2.17" evidence="3 9"/>
<evidence type="ECO:0000256" key="6">
    <source>
        <dbReference type="ARBA" id="ARBA00022679"/>
    </source>
</evidence>
<dbReference type="GO" id="GO:0003879">
    <property type="term" value="F:ATP phosphoribosyltransferase activity"/>
    <property type="evidence" value="ECO:0007669"/>
    <property type="project" value="UniProtKB-UniRule"/>
</dbReference>
<dbReference type="GO" id="GO:0005737">
    <property type="term" value="C:cytoplasm"/>
    <property type="evidence" value="ECO:0007669"/>
    <property type="project" value="InterPro"/>
</dbReference>
<keyword evidence="7" id="KW-0368">Histidine biosynthesis</keyword>
<comment type="caution">
    <text evidence="11">The sequence shown here is derived from an EMBL/GenBank/DDBJ whole genome shotgun (WGS) entry which is preliminary data.</text>
</comment>
<dbReference type="UniPathway" id="UPA00031">
    <property type="reaction ID" value="UER00006"/>
</dbReference>
<dbReference type="SUPFAM" id="SSF53850">
    <property type="entry name" value="Periplasmic binding protein-like II"/>
    <property type="match status" value="1"/>
</dbReference>
<evidence type="ECO:0000313" key="12">
    <source>
        <dbReference type="Proteomes" id="UP000231474"/>
    </source>
</evidence>
<evidence type="ECO:0000256" key="9">
    <source>
        <dbReference type="NCBIfam" id="TIGR00070"/>
    </source>
</evidence>
<keyword evidence="4" id="KW-0028">Amino-acid biosynthesis</keyword>
<evidence type="ECO:0000313" key="11">
    <source>
        <dbReference type="EMBL" id="PJE67687.1"/>
    </source>
</evidence>
<evidence type="ECO:0000256" key="1">
    <source>
        <dbReference type="ARBA" id="ARBA00000915"/>
    </source>
</evidence>
<sequence>MNPENKFVREPIGQQFNENESYKPSVPFFKFQETTMNIVIPKGEQFNGVMQFFNEIGLEIPENRNPRDFKIPVRNIPLILIPFRAGDIPKIVLDNRSSAKAGITGSDVIWESSYDLGTDRNEGETLPLDELVEDPPKSSLYLGATQEYADIIIDKFERDIEPTDLNGKTIVTIYPNITKEYLKSKNMDRSQIYTISGQDEAAQYVFNLEGILGIKSTGKTIEANRIVIIDEFFEVATILATFGTDKLTTRDMQLLNDLREMTWLALKKRGMV</sequence>